<evidence type="ECO:0000256" key="1">
    <source>
        <dbReference type="SAM" id="MobiDB-lite"/>
    </source>
</evidence>
<accession>A0ABN0VX65</accession>
<organism evidence="2 3">
    <name type="scientific">Actinoallomurus spadix</name>
    <dbReference type="NCBI Taxonomy" id="79912"/>
    <lineage>
        <taxon>Bacteria</taxon>
        <taxon>Bacillati</taxon>
        <taxon>Actinomycetota</taxon>
        <taxon>Actinomycetes</taxon>
        <taxon>Streptosporangiales</taxon>
        <taxon>Thermomonosporaceae</taxon>
        <taxon>Actinoallomurus</taxon>
    </lineage>
</organism>
<evidence type="ECO:0000313" key="2">
    <source>
        <dbReference type="EMBL" id="GAA0319423.1"/>
    </source>
</evidence>
<protein>
    <submittedName>
        <fullName evidence="2">Uncharacterized protein</fullName>
    </submittedName>
</protein>
<sequence length="55" mass="6247">MTGQEHYDAAERLLASARELDTDEPEQQQASRRLHAEAQVHATLAVADYIRNQKI</sequence>
<dbReference type="RefSeq" id="WP_252800196.1">
    <property type="nucleotide sequence ID" value="NZ_BAAABM010000007.1"/>
</dbReference>
<dbReference type="EMBL" id="BAAABM010000007">
    <property type="protein sequence ID" value="GAA0319423.1"/>
    <property type="molecule type" value="Genomic_DNA"/>
</dbReference>
<reference evidence="2 3" key="1">
    <citation type="journal article" date="2019" name="Int. J. Syst. Evol. Microbiol.">
        <title>The Global Catalogue of Microorganisms (GCM) 10K type strain sequencing project: providing services to taxonomists for standard genome sequencing and annotation.</title>
        <authorList>
            <consortium name="The Broad Institute Genomics Platform"/>
            <consortium name="The Broad Institute Genome Sequencing Center for Infectious Disease"/>
            <person name="Wu L."/>
            <person name="Ma J."/>
        </authorList>
    </citation>
    <scope>NUCLEOTIDE SEQUENCE [LARGE SCALE GENOMIC DNA]</scope>
    <source>
        <strain evidence="2 3">JCM 3146</strain>
    </source>
</reference>
<proteinExistence type="predicted"/>
<comment type="caution">
    <text evidence="2">The sequence shown here is derived from an EMBL/GenBank/DDBJ whole genome shotgun (WGS) entry which is preliminary data.</text>
</comment>
<keyword evidence="3" id="KW-1185">Reference proteome</keyword>
<gene>
    <name evidence="2" type="ORF">GCM10010151_06460</name>
</gene>
<name>A0ABN0VX65_9ACTN</name>
<evidence type="ECO:0000313" key="3">
    <source>
        <dbReference type="Proteomes" id="UP001501822"/>
    </source>
</evidence>
<feature type="region of interest" description="Disordered" evidence="1">
    <location>
        <begin position="14"/>
        <end position="34"/>
    </location>
</feature>
<dbReference type="Proteomes" id="UP001501822">
    <property type="component" value="Unassembled WGS sequence"/>
</dbReference>